<reference evidence="2" key="2">
    <citation type="submission" date="2015-01" db="EMBL/GenBank/DDBJ databases">
        <title>Evolutionary Origins and Diversification of the Mycorrhizal Mutualists.</title>
        <authorList>
            <consortium name="DOE Joint Genome Institute"/>
            <consortium name="Mycorrhizal Genomics Consortium"/>
            <person name="Kohler A."/>
            <person name="Kuo A."/>
            <person name="Nagy L.G."/>
            <person name="Floudas D."/>
            <person name="Copeland A."/>
            <person name="Barry K.W."/>
            <person name="Cichocki N."/>
            <person name="Veneault-Fourrey C."/>
            <person name="LaButti K."/>
            <person name="Lindquist E.A."/>
            <person name="Lipzen A."/>
            <person name="Lundell T."/>
            <person name="Morin E."/>
            <person name="Murat C."/>
            <person name="Riley R."/>
            <person name="Ohm R."/>
            <person name="Sun H."/>
            <person name="Tunlid A."/>
            <person name="Henrissat B."/>
            <person name="Grigoriev I.V."/>
            <person name="Hibbett D.S."/>
            <person name="Martin F."/>
        </authorList>
    </citation>
    <scope>NUCLEOTIDE SEQUENCE [LARGE SCALE GENOMIC DNA]</scope>
    <source>
        <strain evidence="2">Marx 270</strain>
    </source>
</reference>
<feature type="non-terminal residue" evidence="1">
    <location>
        <position position="1"/>
    </location>
</feature>
<organism evidence="1 2">
    <name type="scientific">Pisolithus tinctorius Marx 270</name>
    <dbReference type="NCBI Taxonomy" id="870435"/>
    <lineage>
        <taxon>Eukaryota</taxon>
        <taxon>Fungi</taxon>
        <taxon>Dikarya</taxon>
        <taxon>Basidiomycota</taxon>
        <taxon>Agaricomycotina</taxon>
        <taxon>Agaricomycetes</taxon>
        <taxon>Agaricomycetidae</taxon>
        <taxon>Boletales</taxon>
        <taxon>Sclerodermatineae</taxon>
        <taxon>Pisolithaceae</taxon>
        <taxon>Pisolithus</taxon>
    </lineage>
</organism>
<gene>
    <name evidence="1" type="ORF">M404DRAFT_92271</name>
</gene>
<keyword evidence="2" id="KW-1185">Reference proteome</keyword>
<evidence type="ECO:0000313" key="2">
    <source>
        <dbReference type="Proteomes" id="UP000054217"/>
    </source>
</evidence>
<dbReference type="HOGENOM" id="CLU_195668_0_0_1"/>
<dbReference type="AlphaFoldDB" id="A0A0C3PPC6"/>
<dbReference type="Proteomes" id="UP000054217">
    <property type="component" value="Unassembled WGS sequence"/>
</dbReference>
<proteinExistence type="predicted"/>
<accession>A0A0C3PPC6</accession>
<evidence type="ECO:0000313" key="1">
    <source>
        <dbReference type="EMBL" id="KIO10314.1"/>
    </source>
</evidence>
<dbReference type="InParanoid" id="A0A0C3PPC6"/>
<name>A0A0C3PPC6_PISTI</name>
<sequence>IASVITWAKGNHHIDIIVSNTDVVVSPIFQFHSTVVMNFVSADHIFCAYPTLTLWGLSILNP</sequence>
<dbReference type="OrthoDB" id="2686962at2759"/>
<protein>
    <submittedName>
        <fullName evidence="1">Uncharacterized protein</fullName>
    </submittedName>
</protein>
<feature type="non-terminal residue" evidence="1">
    <location>
        <position position="62"/>
    </location>
</feature>
<reference evidence="1 2" key="1">
    <citation type="submission" date="2014-04" db="EMBL/GenBank/DDBJ databases">
        <authorList>
            <consortium name="DOE Joint Genome Institute"/>
            <person name="Kuo A."/>
            <person name="Kohler A."/>
            <person name="Costa M.D."/>
            <person name="Nagy L.G."/>
            <person name="Floudas D."/>
            <person name="Copeland A."/>
            <person name="Barry K.W."/>
            <person name="Cichocki N."/>
            <person name="Veneault-Fourrey C."/>
            <person name="LaButti K."/>
            <person name="Lindquist E.A."/>
            <person name="Lipzen A."/>
            <person name="Lundell T."/>
            <person name="Morin E."/>
            <person name="Murat C."/>
            <person name="Sun H."/>
            <person name="Tunlid A."/>
            <person name="Henrissat B."/>
            <person name="Grigoriev I.V."/>
            <person name="Hibbett D.S."/>
            <person name="Martin F."/>
            <person name="Nordberg H.P."/>
            <person name="Cantor M.N."/>
            <person name="Hua S.X."/>
        </authorList>
    </citation>
    <scope>NUCLEOTIDE SEQUENCE [LARGE SCALE GENOMIC DNA]</scope>
    <source>
        <strain evidence="1 2">Marx 270</strain>
    </source>
</reference>
<dbReference type="EMBL" id="KN831952">
    <property type="protein sequence ID" value="KIO10314.1"/>
    <property type="molecule type" value="Genomic_DNA"/>
</dbReference>